<comment type="caution">
    <text evidence="2">The sequence shown here is derived from an EMBL/GenBank/DDBJ whole genome shotgun (WGS) entry which is preliminary data.</text>
</comment>
<evidence type="ECO:0000256" key="1">
    <source>
        <dbReference type="SAM" id="Coils"/>
    </source>
</evidence>
<feature type="coiled-coil region" evidence="1">
    <location>
        <begin position="55"/>
        <end position="87"/>
    </location>
</feature>
<accession>A0AAD9URI7</accession>
<dbReference type="AlphaFoldDB" id="A0AAD9URI7"/>
<dbReference type="Proteomes" id="UP001249851">
    <property type="component" value="Unassembled WGS sequence"/>
</dbReference>
<protein>
    <submittedName>
        <fullName evidence="2">Uncharacterized protein</fullName>
    </submittedName>
</protein>
<keyword evidence="3" id="KW-1185">Reference proteome</keyword>
<dbReference type="EMBL" id="JARQWQ010000220">
    <property type="protein sequence ID" value="KAK2547067.1"/>
    <property type="molecule type" value="Genomic_DNA"/>
</dbReference>
<reference evidence="2" key="2">
    <citation type="journal article" date="2023" name="Science">
        <title>Genomic signatures of disease resistance in endangered staghorn corals.</title>
        <authorList>
            <person name="Vollmer S.V."/>
            <person name="Selwyn J.D."/>
            <person name="Despard B.A."/>
            <person name="Roesel C.L."/>
        </authorList>
    </citation>
    <scope>NUCLEOTIDE SEQUENCE</scope>
    <source>
        <strain evidence="2">K2</strain>
    </source>
</reference>
<evidence type="ECO:0000313" key="3">
    <source>
        <dbReference type="Proteomes" id="UP001249851"/>
    </source>
</evidence>
<reference evidence="2" key="1">
    <citation type="journal article" date="2023" name="G3 (Bethesda)">
        <title>Whole genome assembly and annotation of the endangered Caribbean coral Acropora cervicornis.</title>
        <authorList>
            <person name="Selwyn J.D."/>
            <person name="Vollmer S.V."/>
        </authorList>
    </citation>
    <scope>NUCLEOTIDE SEQUENCE</scope>
    <source>
        <strain evidence="2">K2</strain>
    </source>
</reference>
<organism evidence="2 3">
    <name type="scientific">Acropora cervicornis</name>
    <name type="common">Staghorn coral</name>
    <dbReference type="NCBI Taxonomy" id="6130"/>
    <lineage>
        <taxon>Eukaryota</taxon>
        <taxon>Metazoa</taxon>
        <taxon>Cnidaria</taxon>
        <taxon>Anthozoa</taxon>
        <taxon>Hexacorallia</taxon>
        <taxon>Scleractinia</taxon>
        <taxon>Astrocoeniina</taxon>
        <taxon>Acroporidae</taxon>
        <taxon>Acropora</taxon>
    </lineage>
</organism>
<name>A0AAD9URI7_ACRCE</name>
<keyword evidence="1" id="KW-0175">Coiled coil</keyword>
<sequence length="89" mass="10195">MITNCTSSAAWNSVVKSKLVAIPTIELVKLCQCFELTSTFARVDGTKTAKCKRSAKTFEENVDAEELRQKEKRRNKLVEESNRIYEEIH</sequence>
<evidence type="ECO:0000313" key="2">
    <source>
        <dbReference type="EMBL" id="KAK2547067.1"/>
    </source>
</evidence>
<proteinExistence type="predicted"/>
<gene>
    <name evidence="2" type="ORF">P5673_033176</name>
</gene>